<proteinExistence type="inferred from homology"/>
<dbReference type="Gene3D" id="1.25.40.70">
    <property type="entry name" value="Phosphatidylinositol 3-kinase, accessory domain (PIK)"/>
    <property type="match status" value="1"/>
</dbReference>
<dbReference type="Pfam" id="PF19274">
    <property type="entry name" value="PI4K_N"/>
    <property type="match status" value="1"/>
</dbReference>
<evidence type="ECO:0000256" key="1">
    <source>
        <dbReference type="ARBA" id="ARBA00001686"/>
    </source>
</evidence>
<feature type="domain" description="PI3K/PI4K catalytic" evidence="8">
    <location>
        <begin position="1607"/>
        <end position="1888"/>
    </location>
</feature>
<dbReference type="OrthoDB" id="10264149at2759"/>
<evidence type="ECO:0000259" key="9">
    <source>
        <dbReference type="PROSITE" id="PS51545"/>
    </source>
</evidence>
<dbReference type="PANTHER" id="PTHR10048">
    <property type="entry name" value="PHOSPHATIDYLINOSITOL KINASE"/>
    <property type="match status" value="1"/>
</dbReference>
<comment type="catalytic activity">
    <reaction evidence="1">
        <text>a 1,2-diacyl-sn-glycero-3-phospho-(1D-myo-inositol) + ATP = a 1,2-diacyl-sn-glycero-3-phospho-(1D-myo-inositol 4-phosphate) + ADP + H(+)</text>
        <dbReference type="Rhea" id="RHEA:19877"/>
        <dbReference type="ChEBI" id="CHEBI:15378"/>
        <dbReference type="ChEBI" id="CHEBI:30616"/>
        <dbReference type="ChEBI" id="CHEBI:57880"/>
        <dbReference type="ChEBI" id="CHEBI:58178"/>
        <dbReference type="ChEBI" id="CHEBI:456216"/>
        <dbReference type="EC" id="2.7.1.67"/>
    </reaction>
</comment>
<dbReference type="InterPro" id="IPR016024">
    <property type="entry name" value="ARM-type_fold"/>
</dbReference>
<dbReference type="InterPro" id="IPR018936">
    <property type="entry name" value="PI3/4_kinase_CS"/>
</dbReference>
<dbReference type="GO" id="GO:0048015">
    <property type="term" value="P:phosphatidylinositol-mediated signaling"/>
    <property type="evidence" value="ECO:0007669"/>
    <property type="project" value="TreeGrafter"/>
</dbReference>
<evidence type="ECO:0000313" key="10">
    <source>
        <dbReference type="EMBL" id="QLG73493.1"/>
    </source>
</evidence>
<keyword evidence="11" id="KW-1185">Reference proteome</keyword>
<evidence type="ECO:0000256" key="4">
    <source>
        <dbReference type="ARBA" id="ARBA00022679"/>
    </source>
</evidence>
<name>A0A7H9B4V2_ZYGMR</name>
<protein>
    <recommendedName>
        <fullName evidence="3">1-phosphatidylinositol 4-kinase</fullName>
        <ecNumber evidence="3">2.7.1.67</ecNumber>
    </recommendedName>
</protein>
<dbReference type="GeneID" id="59237235"/>
<dbReference type="InterPro" id="IPR045495">
    <property type="entry name" value="PI4K_N"/>
</dbReference>
<dbReference type="GO" id="GO:0046854">
    <property type="term" value="P:phosphatidylinositol phosphate biosynthetic process"/>
    <property type="evidence" value="ECO:0007669"/>
    <property type="project" value="InterPro"/>
</dbReference>
<dbReference type="Gene3D" id="3.30.1010.10">
    <property type="entry name" value="Phosphatidylinositol 3-kinase Catalytic Subunit, Chain A, domain 4"/>
    <property type="match status" value="1"/>
</dbReference>
<evidence type="ECO:0000256" key="2">
    <source>
        <dbReference type="ARBA" id="ARBA00006209"/>
    </source>
</evidence>
<dbReference type="Pfam" id="PF00454">
    <property type="entry name" value="PI3_PI4_kinase"/>
    <property type="match status" value="1"/>
</dbReference>
<dbReference type="GO" id="GO:0005737">
    <property type="term" value="C:cytoplasm"/>
    <property type="evidence" value="ECO:0007669"/>
    <property type="project" value="TreeGrafter"/>
</dbReference>
<dbReference type="InterPro" id="IPR042236">
    <property type="entry name" value="PI3K_accessory_sf"/>
</dbReference>
<evidence type="ECO:0000256" key="7">
    <source>
        <dbReference type="ARBA" id="ARBA00022840"/>
    </source>
</evidence>
<dbReference type="GO" id="GO:0004430">
    <property type="term" value="F:1-phosphatidylinositol 4-kinase activity"/>
    <property type="evidence" value="ECO:0007669"/>
    <property type="project" value="UniProtKB-EC"/>
</dbReference>
<sequence length="1904" mass="216260">MRYRTSTGVKKSLRAKALCKLANCAQDDAKQEDLFSSESGEGSMDPLEFLSQSLPLSYSSDVSKLYTIPFTISEWEVLMSLGQSSPSSLERAKRLLKNVISPYFLESPRQRVSDLLEYKFKAENLKHPNEVLTFQLTRFLIDTCSLYPDMVKECFSLIEQHLTLTVKLLNEKSSSVFSLIGFLSAFTFENDATRLTIAVWKTVSALFQKGEFHLQTSSHYSNETAVRYHAAHREVSDSLILNLMAQFHVSLACRVLEAPKNKSELSEYLLNMQFRSYQVQQNEITSSDDKAIIENFFCTLNENIALLLSMCDFAFKYCEDVTTLDLSNDIRAKFSFETRGYFIEFLMLIPFYETIGTEKGAKFTSLVCDSIDKFLLSELVSPNLIQAVICSASLLNYFTEKASLTLLRMFPLLVSSPHITTSEVAKFTQLFTLGLKPLNEDAVVTTVYSLNNLLTVTDNDTELKAIRERKMTLTSASDHDRMTDLTRGRARTTDTLEVIDKTNAALSGSVAHDVNDFSSTAYHSMLFKNCVIAAITIASYYDDQSITALAISILTQKVSVVSKELDSIIVESLANLVVETTVTELALMIKFYKVSYAQAMKKGNQALLKSIQKARTMISKELYLKCFRTDLYYLVLNDFLESITSCGELEKSDHSKQHTELSHFAEEIVTYLDPLAALLPPPGNMPLNLGNDEAITKGFRNIWFNMVIHGFHYDSDLVKEHYVSLLTIAFNTPPLASDFPASNREVSLDMNAVLRRSSSNSNHKRQKQAISKYLSSNHVQARTLSTPKIMFLASTALLETMRCEAGDCSKILRYYCDPSTVSSGIEKYIDAISNSLIRKYTFLVQSNNPTLFGSQAIAEQLNDLILCLSHRNALLQNAAFQCCDIFIRSLPSALCHHKSLFTLLDLMTTLFDSVLDCETNKFEPHYEFVLKHSGIKILLPDAAIWRKSTLERLQGSAREWVKIILNKANDDTKILLQSYIADLTQFSRIDNVEYGVSFAMDMAGSILGPDRELSKLTCVGKEKPNTISRFISQHSWRSKNLVDTAVISSPRDIATQIQSHIENIRKALEAGSTISFTDMTVFFDLSTASLLLDKCPAASLVFDLVHIPFAIFTSSALKIASNVWLTIIKERQDLAHILLAEIGYCWMQSIDNRVGLFSRKHDLKREENQKMEYAPYDKKAINRDALIVSQSFQPHRHVIRFFTSHFEGTSYQSESLLKLFTQWVLHGLNHLNQASFHPYARMARHDLLNFALSVLDVHRKQNSKFIRALCRAIVSGGLTWFKKSMSWPFGSNQLKIKADLTNTAHLYSSLGKFSDLMSSHCGNRFRLLQYFLLSEINCIETWLSPLSKIENDLGREPNTDLLQSAFDVDPKLAVTFFERYRFRKFEDALATLIVTNPSHFVGVPEALDFYLLSGETSRRKSSMHHIVYWCPVDPLKSINLFLPPWNTNTFLLQYCVFSLEWHDVNVTFFYVPQITQCLRYDSTGYVERLILDTAKTNELFAHQIIWNMLANSYKDDEGIVEDELKPKLDHVRNKLVATFSGSKYDFYEKEFGFFDEVTSISGKLKPYIKKSKAEKKQKIDEEMKKIKIRPNVYLPSNPDGVVIDINRKSGKPLQSHAKAPFMATFKIKKTVTDSESGEKVEIEKWQAAIFKVGDDCRQDVLALQLISIFRTVWANIGLNIYVFPYRVTATAPGCGVIDVLPNSISRDMLGREAVNGLYEYFVTKFGDESTIEFQNARNNFVKSLAGYSVISYLLQFKDRHNGNIMYDEQGHCLHIDFGFIFDIVPGGVKFEAVPFKLTKEMVRIMGGSQDTQAYHDFEELCIQAYLSARPHMDAIIECVKAMLDSGLPCFKGLKTIKHLQNRFQQNRSDHEAALFMKGLIKKSYESLFTKGYDEFQRLTNGIPY</sequence>
<dbReference type="PANTHER" id="PTHR10048:SF15">
    <property type="entry name" value="PHOSPHATIDYLINOSITOL 4-KINASE ALPHA"/>
    <property type="match status" value="1"/>
</dbReference>
<dbReference type="KEGG" id="zmk:HG535_0E05770"/>
<reference evidence="10 11" key="1">
    <citation type="submission" date="2020-07" db="EMBL/GenBank/DDBJ databases">
        <title>The yeast mating-type switching endonuclease HO is a domesticated member of an unorthodox homing genetic element family.</title>
        <authorList>
            <person name="Coughlan A.Y."/>
            <person name="Lombardi L."/>
            <person name="Braun-Galleani S."/>
            <person name="Martos A.R."/>
            <person name="Galeote V."/>
            <person name="Bigey F."/>
            <person name="Dequin S."/>
            <person name="Byrne K.P."/>
            <person name="Wolfe K.H."/>
        </authorList>
    </citation>
    <scope>NUCLEOTIDE SEQUENCE [LARGE SCALE GENOMIC DNA]</scope>
    <source>
        <strain evidence="10 11">NRRL Y-6702</strain>
    </source>
</reference>
<dbReference type="SMART" id="SM00146">
    <property type="entry name" value="PI3Kc"/>
    <property type="match status" value="1"/>
</dbReference>
<evidence type="ECO:0000256" key="3">
    <source>
        <dbReference type="ARBA" id="ARBA00012169"/>
    </source>
</evidence>
<keyword evidence="4" id="KW-0808">Transferase</keyword>
<dbReference type="Proteomes" id="UP000509704">
    <property type="component" value="Chromosome 5"/>
</dbReference>
<dbReference type="PROSITE" id="PS51545">
    <property type="entry name" value="PIK_HELICAL"/>
    <property type="match status" value="1"/>
</dbReference>
<dbReference type="GO" id="GO:0005886">
    <property type="term" value="C:plasma membrane"/>
    <property type="evidence" value="ECO:0007669"/>
    <property type="project" value="TreeGrafter"/>
</dbReference>
<accession>A0A7H9B4V2</accession>
<dbReference type="EC" id="2.7.1.67" evidence="3"/>
<dbReference type="SMART" id="SM00145">
    <property type="entry name" value="PI3Ka"/>
    <property type="match status" value="1"/>
</dbReference>
<keyword evidence="7" id="KW-0067">ATP-binding</keyword>
<dbReference type="PROSITE" id="PS50290">
    <property type="entry name" value="PI3_4_KINASE_3"/>
    <property type="match status" value="1"/>
</dbReference>
<dbReference type="PROSITE" id="PS00916">
    <property type="entry name" value="PI3_4_KINASE_2"/>
    <property type="match status" value="1"/>
</dbReference>
<dbReference type="SUPFAM" id="SSF48371">
    <property type="entry name" value="ARM repeat"/>
    <property type="match status" value="1"/>
</dbReference>
<evidence type="ECO:0000256" key="5">
    <source>
        <dbReference type="ARBA" id="ARBA00022741"/>
    </source>
</evidence>
<gene>
    <name evidence="10" type="ORF">HG535_0E05770</name>
</gene>
<dbReference type="InterPro" id="IPR015433">
    <property type="entry name" value="PI3/4_kinase"/>
</dbReference>
<dbReference type="InterPro" id="IPR011009">
    <property type="entry name" value="Kinase-like_dom_sf"/>
</dbReference>
<dbReference type="PROSITE" id="PS00915">
    <property type="entry name" value="PI3_4_KINASE_1"/>
    <property type="match status" value="1"/>
</dbReference>
<organism evidence="10 11">
    <name type="scientific">Zygotorulaspora mrakii</name>
    <name type="common">Zygosaccharomyces mrakii</name>
    <dbReference type="NCBI Taxonomy" id="42260"/>
    <lineage>
        <taxon>Eukaryota</taxon>
        <taxon>Fungi</taxon>
        <taxon>Dikarya</taxon>
        <taxon>Ascomycota</taxon>
        <taxon>Saccharomycotina</taxon>
        <taxon>Saccharomycetes</taxon>
        <taxon>Saccharomycetales</taxon>
        <taxon>Saccharomycetaceae</taxon>
        <taxon>Zygotorulaspora</taxon>
    </lineage>
</organism>
<dbReference type="FunFam" id="1.25.40.70:FF:000011">
    <property type="entry name" value="Phosphatidylinositol 4-kinase alpha"/>
    <property type="match status" value="1"/>
</dbReference>
<dbReference type="FunFam" id="3.30.1010.10:FF:000014">
    <property type="entry name" value="Phosphatidylinositol 4-kinase STT4"/>
    <property type="match status" value="1"/>
</dbReference>
<evidence type="ECO:0000259" key="8">
    <source>
        <dbReference type="PROSITE" id="PS50290"/>
    </source>
</evidence>
<dbReference type="FunFam" id="1.10.1070.11:FF:000022">
    <property type="entry name" value="Phosphatidylinositol 4-kinase stt4"/>
    <property type="match status" value="1"/>
</dbReference>
<dbReference type="CDD" id="cd05167">
    <property type="entry name" value="PI4Kc_III_alpha"/>
    <property type="match status" value="1"/>
</dbReference>
<evidence type="ECO:0000256" key="6">
    <source>
        <dbReference type="ARBA" id="ARBA00022777"/>
    </source>
</evidence>
<evidence type="ECO:0000313" key="11">
    <source>
        <dbReference type="Proteomes" id="UP000509704"/>
    </source>
</evidence>
<dbReference type="Gene3D" id="1.10.1070.11">
    <property type="entry name" value="Phosphatidylinositol 3-/4-kinase, catalytic domain"/>
    <property type="match status" value="1"/>
</dbReference>
<comment type="similarity">
    <text evidence="2">Belongs to the PI3/PI4-kinase family. Type III PI4K subfamily.</text>
</comment>
<dbReference type="EMBL" id="CP058608">
    <property type="protein sequence ID" value="QLG73493.1"/>
    <property type="molecule type" value="Genomic_DNA"/>
</dbReference>
<keyword evidence="5" id="KW-0547">Nucleotide-binding</keyword>
<dbReference type="GO" id="GO:0005524">
    <property type="term" value="F:ATP binding"/>
    <property type="evidence" value="ECO:0007669"/>
    <property type="project" value="UniProtKB-KW"/>
</dbReference>
<dbReference type="InterPro" id="IPR001263">
    <property type="entry name" value="PI3K_accessory_dom"/>
</dbReference>
<dbReference type="InterPro" id="IPR000403">
    <property type="entry name" value="PI3/4_kinase_cat_dom"/>
</dbReference>
<keyword evidence="6" id="KW-0418">Kinase</keyword>
<dbReference type="SUPFAM" id="SSF56112">
    <property type="entry name" value="Protein kinase-like (PK-like)"/>
    <property type="match status" value="1"/>
</dbReference>
<dbReference type="Pfam" id="PF00613">
    <property type="entry name" value="PI3Ka"/>
    <property type="match status" value="1"/>
</dbReference>
<dbReference type="InterPro" id="IPR036940">
    <property type="entry name" value="PI3/4_kinase_cat_sf"/>
</dbReference>
<dbReference type="RefSeq" id="XP_037145220.1">
    <property type="nucleotide sequence ID" value="XM_037289325.1"/>
</dbReference>
<feature type="domain" description="PIK helical" evidence="9">
    <location>
        <begin position="1348"/>
        <end position="1534"/>
    </location>
</feature>